<dbReference type="HOGENOM" id="CLU_2145905_0_0_1"/>
<keyword evidence="2" id="KW-1185">Reference proteome</keyword>
<dbReference type="AlphaFoldDB" id="S8EQW6"/>
<evidence type="ECO:0000313" key="2">
    <source>
        <dbReference type="Proteomes" id="UP000015241"/>
    </source>
</evidence>
<proteinExistence type="predicted"/>
<reference evidence="1 2" key="1">
    <citation type="journal article" date="2012" name="Science">
        <title>The Paleozoic origin of enzymatic lignin decomposition reconstructed from 31 fungal genomes.</title>
        <authorList>
            <person name="Floudas D."/>
            <person name="Binder M."/>
            <person name="Riley R."/>
            <person name="Barry K."/>
            <person name="Blanchette R.A."/>
            <person name="Henrissat B."/>
            <person name="Martinez A.T."/>
            <person name="Otillar R."/>
            <person name="Spatafora J.W."/>
            <person name="Yadav J.S."/>
            <person name="Aerts A."/>
            <person name="Benoit I."/>
            <person name="Boyd A."/>
            <person name="Carlson A."/>
            <person name="Copeland A."/>
            <person name="Coutinho P.M."/>
            <person name="de Vries R.P."/>
            <person name="Ferreira P."/>
            <person name="Findley K."/>
            <person name="Foster B."/>
            <person name="Gaskell J."/>
            <person name="Glotzer D."/>
            <person name="Gorecki P."/>
            <person name="Heitman J."/>
            <person name="Hesse C."/>
            <person name="Hori C."/>
            <person name="Igarashi K."/>
            <person name="Jurgens J.A."/>
            <person name="Kallen N."/>
            <person name="Kersten P."/>
            <person name="Kohler A."/>
            <person name="Kuees U."/>
            <person name="Kumar T.K.A."/>
            <person name="Kuo A."/>
            <person name="LaButti K."/>
            <person name="Larrondo L.F."/>
            <person name="Lindquist E."/>
            <person name="Ling A."/>
            <person name="Lombard V."/>
            <person name="Lucas S."/>
            <person name="Lundell T."/>
            <person name="Martin R."/>
            <person name="McLaughlin D.J."/>
            <person name="Morgenstern I."/>
            <person name="Morin E."/>
            <person name="Murat C."/>
            <person name="Nagy L.G."/>
            <person name="Nolan M."/>
            <person name="Ohm R.A."/>
            <person name="Patyshakuliyeva A."/>
            <person name="Rokas A."/>
            <person name="Ruiz-Duenas F.J."/>
            <person name="Sabat G."/>
            <person name="Salamov A."/>
            <person name="Samejima M."/>
            <person name="Schmutz J."/>
            <person name="Slot J.C."/>
            <person name="St John F."/>
            <person name="Stenlid J."/>
            <person name="Sun H."/>
            <person name="Sun S."/>
            <person name="Syed K."/>
            <person name="Tsang A."/>
            <person name="Wiebenga A."/>
            <person name="Young D."/>
            <person name="Pisabarro A."/>
            <person name="Eastwood D.C."/>
            <person name="Martin F."/>
            <person name="Cullen D."/>
            <person name="Grigoriev I.V."/>
            <person name="Hibbett D.S."/>
        </authorList>
    </citation>
    <scope>NUCLEOTIDE SEQUENCE</scope>
    <source>
        <strain evidence="2">FP-58527</strain>
    </source>
</reference>
<sequence length="112" mass="12583">MRLSRVNTASHAIAAIPFDLSVVTSCCTGAEVFRFISGSNKEIETRLLQTCRSPSFRRAFFVIGRAYAGRPKEMMLRHSRSRKFGPDQFDAAPRLEPARKSRANVECCRTAN</sequence>
<organism evidence="1 2">
    <name type="scientific">Fomitopsis schrenkii</name>
    <name type="common">Brown rot fungus</name>
    <dbReference type="NCBI Taxonomy" id="2126942"/>
    <lineage>
        <taxon>Eukaryota</taxon>
        <taxon>Fungi</taxon>
        <taxon>Dikarya</taxon>
        <taxon>Basidiomycota</taxon>
        <taxon>Agaricomycotina</taxon>
        <taxon>Agaricomycetes</taxon>
        <taxon>Polyporales</taxon>
        <taxon>Fomitopsis</taxon>
    </lineage>
</organism>
<accession>S8EQW6</accession>
<name>S8EQW6_FOMSC</name>
<dbReference type="EMBL" id="KE504123">
    <property type="protein sequence ID" value="EPT05399.1"/>
    <property type="molecule type" value="Genomic_DNA"/>
</dbReference>
<gene>
    <name evidence="1" type="ORF">FOMPIDRAFT_1021246</name>
</gene>
<evidence type="ECO:0000313" key="1">
    <source>
        <dbReference type="EMBL" id="EPT05399.1"/>
    </source>
</evidence>
<dbReference type="Proteomes" id="UP000015241">
    <property type="component" value="Unassembled WGS sequence"/>
</dbReference>
<dbReference type="InParanoid" id="S8EQW6"/>
<protein>
    <submittedName>
        <fullName evidence="1">Uncharacterized protein</fullName>
    </submittedName>
</protein>